<dbReference type="NCBIfam" id="TIGR00077">
    <property type="entry name" value="lspA"/>
    <property type="match status" value="1"/>
</dbReference>
<evidence type="ECO:0000256" key="3">
    <source>
        <dbReference type="ARBA" id="ARBA00022670"/>
    </source>
</evidence>
<keyword evidence="7 9" id="KW-1133">Transmembrane helix</keyword>
<comment type="catalytic activity">
    <reaction evidence="9">
        <text>Release of signal peptides from bacterial membrane prolipoproteins. Hydrolyzes -Xaa-Yaa-Zaa-|-(S,diacylglyceryl)Cys-, in which Xaa is hydrophobic (preferably Leu), and Yaa (Ala or Ser) and Zaa (Gly or Ala) have small, neutral side chains.</text>
        <dbReference type="EC" id="3.4.23.36"/>
    </reaction>
</comment>
<dbReference type="RefSeq" id="WP_321535587.1">
    <property type="nucleotide sequence ID" value="NZ_JARGDL010000007.1"/>
</dbReference>
<dbReference type="EC" id="3.4.23.36" evidence="9"/>
<protein>
    <recommendedName>
        <fullName evidence="9">Lipoprotein signal peptidase</fullName>
        <ecNumber evidence="9">3.4.23.36</ecNumber>
    </recommendedName>
    <alternativeName>
        <fullName evidence="9">Prolipoprotein signal peptidase</fullName>
    </alternativeName>
    <alternativeName>
        <fullName evidence="9">Signal peptidase II</fullName>
        <shortName evidence="9">SPase II</shortName>
    </alternativeName>
</protein>
<evidence type="ECO:0000256" key="2">
    <source>
        <dbReference type="ARBA" id="ARBA00022475"/>
    </source>
</evidence>
<comment type="subcellular location">
    <subcellularLocation>
        <location evidence="9">Cell membrane</location>
        <topology evidence="9">Multi-pass membrane protein</topology>
    </subcellularLocation>
</comment>
<keyword evidence="6 9" id="KW-0378">Hydrolase</keyword>
<dbReference type="Proteomes" id="UP001221302">
    <property type="component" value="Unassembled WGS sequence"/>
</dbReference>
<feature type="active site" evidence="9">
    <location>
        <position position="135"/>
    </location>
</feature>
<organism evidence="11 12">
    <name type="scientific">Stygiobacter electus</name>
    <dbReference type="NCBI Taxonomy" id="3032292"/>
    <lineage>
        <taxon>Bacteria</taxon>
        <taxon>Pseudomonadati</taxon>
        <taxon>Ignavibacteriota</taxon>
        <taxon>Ignavibacteria</taxon>
        <taxon>Ignavibacteriales</taxon>
        <taxon>Melioribacteraceae</taxon>
        <taxon>Stygiobacter</taxon>
    </lineage>
</organism>
<dbReference type="GO" id="GO:0005886">
    <property type="term" value="C:plasma membrane"/>
    <property type="evidence" value="ECO:0007669"/>
    <property type="project" value="UniProtKB-SubCell"/>
</dbReference>
<feature type="transmembrane region" description="Helical" evidence="9">
    <location>
        <begin position="154"/>
        <end position="174"/>
    </location>
</feature>
<comment type="caution">
    <text evidence="9">Lacks conserved residue(s) required for the propagation of feature annotation.</text>
</comment>
<keyword evidence="3 9" id="KW-0645">Protease</keyword>
<dbReference type="InterPro" id="IPR001872">
    <property type="entry name" value="Peptidase_A8"/>
</dbReference>
<evidence type="ECO:0000256" key="4">
    <source>
        <dbReference type="ARBA" id="ARBA00022692"/>
    </source>
</evidence>
<evidence type="ECO:0000313" key="12">
    <source>
        <dbReference type="Proteomes" id="UP001221302"/>
    </source>
</evidence>
<evidence type="ECO:0000313" key="11">
    <source>
        <dbReference type="EMBL" id="MDF1611820.1"/>
    </source>
</evidence>
<gene>
    <name evidence="9 11" type="primary">lspA</name>
    <name evidence="11" type="ORF">P0M35_06635</name>
</gene>
<dbReference type="AlphaFoldDB" id="A0AAE3TCE4"/>
<dbReference type="PANTHER" id="PTHR33695">
    <property type="entry name" value="LIPOPROTEIN SIGNAL PEPTIDASE"/>
    <property type="match status" value="1"/>
</dbReference>
<feature type="transmembrane region" description="Helical" evidence="9">
    <location>
        <begin position="96"/>
        <end position="114"/>
    </location>
</feature>
<feature type="active site" evidence="9">
    <location>
        <position position="161"/>
    </location>
</feature>
<dbReference type="PRINTS" id="PR00781">
    <property type="entry name" value="LIPOSIGPTASE"/>
</dbReference>
<keyword evidence="2 9" id="KW-1003">Cell membrane</keyword>
<dbReference type="Pfam" id="PF01252">
    <property type="entry name" value="Peptidase_A8"/>
    <property type="match status" value="1"/>
</dbReference>
<proteinExistence type="inferred from homology"/>
<evidence type="ECO:0000256" key="1">
    <source>
        <dbReference type="ARBA" id="ARBA00006139"/>
    </source>
</evidence>
<dbReference type="EMBL" id="JARGDL010000007">
    <property type="protein sequence ID" value="MDF1611820.1"/>
    <property type="molecule type" value="Genomic_DNA"/>
</dbReference>
<sequence>MAVLYITIFIVLLDQITKFIVKGGTIPLLNIHVQGMDYGSSINVIGDFFKITFVENPGLAFGIDVNETSKLLLSIFTLIATIGIFYYLYKSRNEKLIVRISIALILGGAIGNLIDRTFYGVFYGYAPIFYGKVVDFLNFDFIDFTILGRTYERFPIFNIADSSVTIGVIMLILFHHSKEKEKVESELSNNTLVEIKNEIDTENVSIEKESNDENSNRKED</sequence>
<evidence type="ECO:0000256" key="5">
    <source>
        <dbReference type="ARBA" id="ARBA00022750"/>
    </source>
</evidence>
<dbReference type="GO" id="GO:0004190">
    <property type="term" value="F:aspartic-type endopeptidase activity"/>
    <property type="evidence" value="ECO:0007669"/>
    <property type="project" value="UniProtKB-UniRule"/>
</dbReference>
<evidence type="ECO:0000256" key="9">
    <source>
        <dbReference type="HAMAP-Rule" id="MF_00161"/>
    </source>
</evidence>
<dbReference type="PANTHER" id="PTHR33695:SF1">
    <property type="entry name" value="LIPOPROTEIN SIGNAL PEPTIDASE"/>
    <property type="match status" value="1"/>
</dbReference>
<feature type="transmembrane region" description="Helical" evidence="9">
    <location>
        <begin position="71"/>
        <end position="89"/>
    </location>
</feature>
<reference evidence="11" key="1">
    <citation type="submission" date="2023-03" db="EMBL/GenBank/DDBJ databases">
        <title>Stygiobacter electus gen. nov., sp. nov., facultatively anaerobic thermotolerant bacterium of the class Ignavibacteria from a well of Yessentuki mineral water deposit.</title>
        <authorList>
            <person name="Podosokorskaya O.A."/>
            <person name="Elcheninov A.G."/>
            <person name="Petrova N.F."/>
            <person name="Zavarzina D.G."/>
            <person name="Kublanov I.V."/>
            <person name="Merkel A.Y."/>
        </authorList>
    </citation>
    <scope>NUCLEOTIDE SEQUENCE</scope>
    <source>
        <strain evidence="11">09-Me</strain>
    </source>
</reference>
<keyword evidence="5 9" id="KW-0064">Aspartyl protease</keyword>
<comment type="function">
    <text evidence="9">This protein specifically catalyzes the removal of signal peptides from prolipoproteins.</text>
</comment>
<dbReference type="HAMAP" id="MF_00161">
    <property type="entry name" value="LspA"/>
    <property type="match status" value="1"/>
</dbReference>
<evidence type="ECO:0000256" key="7">
    <source>
        <dbReference type="ARBA" id="ARBA00022989"/>
    </source>
</evidence>
<dbReference type="GO" id="GO:0006508">
    <property type="term" value="P:proteolysis"/>
    <property type="evidence" value="ECO:0007669"/>
    <property type="project" value="UniProtKB-KW"/>
</dbReference>
<comment type="pathway">
    <text evidence="9">Protein modification; lipoprotein biosynthesis (signal peptide cleavage).</text>
</comment>
<accession>A0AAE3TCE4</accession>
<name>A0AAE3TCE4_9BACT</name>
<evidence type="ECO:0000256" key="8">
    <source>
        <dbReference type="ARBA" id="ARBA00023136"/>
    </source>
</evidence>
<evidence type="ECO:0000256" key="10">
    <source>
        <dbReference type="RuleBase" id="RU004181"/>
    </source>
</evidence>
<keyword evidence="12" id="KW-1185">Reference proteome</keyword>
<keyword evidence="8 9" id="KW-0472">Membrane</keyword>
<comment type="similarity">
    <text evidence="1 9 10">Belongs to the peptidase A8 family.</text>
</comment>
<comment type="caution">
    <text evidence="11">The sequence shown here is derived from an EMBL/GenBank/DDBJ whole genome shotgun (WGS) entry which is preliminary data.</text>
</comment>
<keyword evidence="4 9" id="KW-0812">Transmembrane</keyword>
<evidence type="ECO:0000256" key="6">
    <source>
        <dbReference type="ARBA" id="ARBA00022801"/>
    </source>
</evidence>